<dbReference type="InterPro" id="IPR003477">
    <property type="entry name" value="PemK-like"/>
</dbReference>
<evidence type="ECO:0000313" key="2">
    <source>
        <dbReference type="Proteomes" id="UP000613768"/>
    </source>
</evidence>
<gene>
    <name evidence="1" type="ORF">IFO71_02830</name>
</gene>
<dbReference type="InterPro" id="IPR011067">
    <property type="entry name" value="Plasmid_toxin/cell-grow_inhib"/>
</dbReference>
<comment type="caution">
    <text evidence="1">The sequence shown here is derived from an EMBL/GenBank/DDBJ whole genome shotgun (WGS) entry which is preliminary data.</text>
</comment>
<accession>A0AAW3ZJN0</accession>
<dbReference type="RefSeq" id="WP_192028019.1">
    <property type="nucleotide sequence ID" value="NZ_JACYTR010000004.1"/>
</dbReference>
<sequence>MPKRWVPDRRDIIWIDFDPQTGREMKARHPMLVLSPRIVNDPTSIVIGLPMSTADYNATNPFAVPLVGNDGTTGYVISNQPKSFDWRERKAKAHPWKQAPEDVFESACDKLNRIISICCE</sequence>
<protein>
    <submittedName>
        <fullName evidence="1">Type II toxin-antitoxin system PemK/MazF family toxin</fullName>
    </submittedName>
</protein>
<dbReference type="SUPFAM" id="SSF50118">
    <property type="entry name" value="Cell growth inhibitor/plasmid maintenance toxic component"/>
    <property type="match status" value="1"/>
</dbReference>
<dbReference type="Pfam" id="PF02452">
    <property type="entry name" value="PemK_toxin"/>
    <property type="match status" value="1"/>
</dbReference>
<dbReference type="GO" id="GO:0003677">
    <property type="term" value="F:DNA binding"/>
    <property type="evidence" value="ECO:0007669"/>
    <property type="project" value="InterPro"/>
</dbReference>
<keyword evidence="2" id="KW-1185">Reference proteome</keyword>
<name>A0AAW3ZJN0_9GAMM</name>
<organism evidence="1 2">
    <name type="scientific">Pseudomarimonas arenosa</name>
    <dbReference type="NCBI Taxonomy" id="2774145"/>
    <lineage>
        <taxon>Bacteria</taxon>
        <taxon>Pseudomonadati</taxon>
        <taxon>Pseudomonadota</taxon>
        <taxon>Gammaproteobacteria</taxon>
        <taxon>Lysobacterales</taxon>
        <taxon>Lysobacteraceae</taxon>
        <taxon>Pseudomarimonas</taxon>
    </lineage>
</organism>
<dbReference type="AlphaFoldDB" id="A0AAW3ZJN0"/>
<reference evidence="1 2" key="1">
    <citation type="submission" date="2020-09" db="EMBL/GenBank/DDBJ databases">
        <title>Pseudoxanthomonas sp. CAU 1598 isolated from sand of Yaerae Beach.</title>
        <authorList>
            <person name="Kim W."/>
        </authorList>
    </citation>
    <scope>NUCLEOTIDE SEQUENCE [LARGE SCALE GENOMIC DNA]</scope>
    <source>
        <strain evidence="1 2">CAU 1598</strain>
    </source>
</reference>
<dbReference type="EMBL" id="JACYTR010000004">
    <property type="protein sequence ID" value="MBD8524666.1"/>
    <property type="molecule type" value="Genomic_DNA"/>
</dbReference>
<dbReference type="Proteomes" id="UP000613768">
    <property type="component" value="Unassembled WGS sequence"/>
</dbReference>
<dbReference type="Gene3D" id="2.30.30.110">
    <property type="match status" value="1"/>
</dbReference>
<evidence type="ECO:0000313" key="1">
    <source>
        <dbReference type="EMBL" id="MBD8524666.1"/>
    </source>
</evidence>
<proteinExistence type="predicted"/>